<comment type="caution">
    <text evidence="3">The sequence shown here is derived from an EMBL/GenBank/DDBJ whole genome shotgun (WGS) entry which is preliminary data.</text>
</comment>
<feature type="region of interest" description="Disordered" evidence="1">
    <location>
        <begin position="320"/>
        <end position="339"/>
    </location>
</feature>
<evidence type="ECO:0000256" key="1">
    <source>
        <dbReference type="SAM" id="MobiDB-lite"/>
    </source>
</evidence>
<proteinExistence type="predicted"/>
<feature type="signal peptide" evidence="2">
    <location>
        <begin position="1"/>
        <end position="24"/>
    </location>
</feature>
<feature type="non-terminal residue" evidence="3">
    <location>
        <position position="637"/>
    </location>
</feature>
<dbReference type="Pfam" id="PF17380">
    <property type="entry name" value="DUF5401"/>
    <property type="match status" value="1"/>
</dbReference>
<protein>
    <submittedName>
        <fullName evidence="3">Uncharacterized protein</fullName>
    </submittedName>
</protein>
<sequence>MVNASGRVLKVSLILVISVQYYSFHNPCNTSPKNKETAVFHKEIRRPRSGPAFTPPQRSFSRSTTMRPIVWSTTLRPMTRRPRPTVTKTWSYYSTTPASIEIPSVRSGSGSASLSEEHVPTVGYRKGTTTMAPDLFGNSIDEDYQNEEMGASWELSKQGSMESKSGADEKSTESRSGLSMADREFLQELMEMVRSQKTAEEKALKIEKERQRQILEKMVLSRPLVIPPRNSEEMLPRIIPNTGWTHVPEEEVEVVTQGGHIQTTKSSEEPYTKVHPYPNNIPEPLRPIYPGFSTPDIIRFTTQPPLDIIRFTPSPSKEKVDKSEWVTSSNSWKPPPNFGAETTEAPAELTLMTGCIIGTSCPLLGDSELLCEHPRQPSLYLQCVPTSFRGGIWAERSCPDTLVFIGDRCDKQEVRAALLAAGQPVIAVSEPPSGTPTTTPQPFTFLPATTPRIITNIPNSFVESNDLDHADYLQWQRIGVPGKQPFTPRTNPIIKSNYNNVEKPYVNNLPNEMIDYSQVFPLFPRVQPSFLSPRNFKFNQRRRPNLYYGTGHMRMLRPIYDAPSHNITSTMASSNSTTSPDDFIVDKVVKPALKKIATDTSRSFMEMLVAQPVRQMDDFLAQRVQEIKNATIPKLTN</sequence>
<feature type="chain" id="PRO_5041388719" evidence="2">
    <location>
        <begin position="25"/>
        <end position="637"/>
    </location>
</feature>
<keyword evidence="4" id="KW-1185">Reference proteome</keyword>
<name>A0AA36D6D5_9BILA</name>
<dbReference type="Proteomes" id="UP001177023">
    <property type="component" value="Unassembled WGS sequence"/>
</dbReference>
<organism evidence="3 4">
    <name type="scientific">Mesorhabditis spiculigera</name>
    <dbReference type="NCBI Taxonomy" id="96644"/>
    <lineage>
        <taxon>Eukaryota</taxon>
        <taxon>Metazoa</taxon>
        <taxon>Ecdysozoa</taxon>
        <taxon>Nematoda</taxon>
        <taxon>Chromadorea</taxon>
        <taxon>Rhabditida</taxon>
        <taxon>Rhabditina</taxon>
        <taxon>Rhabditomorpha</taxon>
        <taxon>Rhabditoidea</taxon>
        <taxon>Rhabditidae</taxon>
        <taxon>Mesorhabditinae</taxon>
        <taxon>Mesorhabditis</taxon>
    </lineage>
</organism>
<feature type="region of interest" description="Disordered" evidence="1">
    <location>
        <begin position="153"/>
        <end position="180"/>
    </location>
</feature>
<keyword evidence="2" id="KW-0732">Signal</keyword>
<evidence type="ECO:0000313" key="3">
    <source>
        <dbReference type="EMBL" id="CAJ0580647.1"/>
    </source>
</evidence>
<reference evidence="3" key="1">
    <citation type="submission" date="2023-06" db="EMBL/GenBank/DDBJ databases">
        <authorList>
            <person name="Delattre M."/>
        </authorList>
    </citation>
    <scope>NUCLEOTIDE SEQUENCE</scope>
    <source>
        <strain evidence="3">AF72</strain>
    </source>
</reference>
<dbReference type="EMBL" id="CATQJA010002662">
    <property type="protein sequence ID" value="CAJ0580647.1"/>
    <property type="molecule type" value="Genomic_DNA"/>
</dbReference>
<evidence type="ECO:0000313" key="4">
    <source>
        <dbReference type="Proteomes" id="UP001177023"/>
    </source>
</evidence>
<gene>
    <name evidence="3" type="ORF">MSPICULIGERA_LOCUS18839</name>
</gene>
<evidence type="ECO:0000256" key="2">
    <source>
        <dbReference type="SAM" id="SignalP"/>
    </source>
</evidence>
<dbReference type="AlphaFoldDB" id="A0AA36D6D5"/>
<accession>A0AA36D6D5</accession>